<feature type="region of interest" description="Disordered" evidence="1">
    <location>
        <begin position="562"/>
        <end position="610"/>
    </location>
</feature>
<dbReference type="EMBL" id="OD568621">
    <property type="protein sequence ID" value="CAD7447170.1"/>
    <property type="molecule type" value="Genomic_DNA"/>
</dbReference>
<feature type="region of interest" description="Disordered" evidence="1">
    <location>
        <begin position="1029"/>
        <end position="1066"/>
    </location>
</feature>
<proteinExistence type="predicted"/>
<feature type="compositionally biased region" description="Basic and acidic residues" evidence="1">
    <location>
        <begin position="562"/>
        <end position="574"/>
    </location>
</feature>
<feature type="region of interest" description="Disordered" evidence="1">
    <location>
        <begin position="676"/>
        <end position="718"/>
    </location>
</feature>
<feature type="region of interest" description="Disordered" evidence="1">
    <location>
        <begin position="18"/>
        <end position="53"/>
    </location>
</feature>
<accession>A0A7R9I4K7</accession>
<evidence type="ECO:0000313" key="2">
    <source>
        <dbReference type="EMBL" id="CAD7447170.1"/>
    </source>
</evidence>
<gene>
    <name evidence="2" type="ORF">TBIB3V08_LOCUS9486</name>
</gene>
<sequence length="1192" mass="123076">MPPGGFGVTTLTVNIAGSCNSKGEVSSKRQKHEQPSSSSKSSSNHKKRHTSTDENRGILVLTADCTDGSILVLTADCTDGSILVLTADCTDGSILVLTADCTDGSILVLTADCTDGSILVLTADCTDGSILVLTADCTDGSILVLTADCTDGSILVLTADCTDGSILVLTADCTDGSILVLTADCTDGSILVLTADCTDGSILVLTADCTDGSILVLTADCTDGSILVLTADCTDGSILVLTADCTDGSILVLTADCTDGSILVLTADCTDGSILVLTADCTDGSILVLTADCTDGSILVLTADCTDGSILVLTADCTDGSILVLTADCTDGSILVLTADCTDGSILVLTADCTDGSILVLTADCTDGSILVLTADCTDGSILVLTADCTDGSILVLTADCTDGSILVLTADCTDGSILVLTADCTDGSILVLTADCTDGSILVLTADCTDGSILVLTADCTDGSILVLTADCTDGSILVLTADCTDGSILVLTADCTDGSILVLTADCTDGSILVLTADCTDGSILVLTADCTDGSILVLTTSCTDDCFCLAPDSRKTKEKSHMTCEDHDKPSRPGAPGQSSGGSGSRTSTSLSEGESSSEVEETARGRLQRAAATLLETDNNSFFSANSFTKVTPTAANSGTSEWLQNGLSLAHMPDVLPPVHSSEDWQAAFGFANSSHGDTSPPRHDPLPELAQSGPPSADDSGQTQQVFNGTGAPLDGVAVPHKFVLARGPAEDYHIQQEHLNHNGVSFRTEVPGVVAANSTDQTHQHMFPAHTSPSFVQDPAVFLLAHHPPPQQQYLANGHQHLIHNGLLPASKFLADFHMRQAHNSQVLHNHPHTPSDSDGYSGGGGLLANGTGVHSKFTHEFGAMLETGGGVTGSNHSGAGSKMNGDVSVIGENGVDENYAVFPGNDNCRHNGYLDYGAEHAEDDRITDDLGFDPFHETQKALAEMMEKESSMMQSGQQLAHHNHILPQQYRQHMPTQLSFPPGGSGSKLLSAYGSQQQNHRVCKLKLESSSKILPFMGLGGNPSTNTPNGNPPSPTALYAGTPSYGGLLGSKQPGEAWPDSLRSMLPGVTQAFVGGNTGGPTPPPSSQGVMFATHPHTHKGWNGVSPCTDWTVLDPAIVSSSRSHNFPPSNTPLHWQDTSAAPLFYAGGAEWGSGSNPAPPPGFSLRQNSAASSVPPPEIESEW</sequence>
<reference evidence="2" key="1">
    <citation type="submission" date="2020-11" db="EMBL/GenBank/DDBJ databases">
        <authorList>
            <person name="Tran Van P."/>
        </authorList>
    </citation>
    <scope>NUCLEOTIDE SEQUENCE</scope>
</reference>
<feature type="compositionally biased region" description="Polar residues" evidence="1">
    <location>
        <begin position="705"/>
        <end position="714"/>
    </location>
</feature>
<organism evidence="2">
    <name type="scientific">Timema bartmani</name>
    <dbReference type="NCBI Taxonomy" id="61472"/>
    <lineage>
        <taxon>Eukaryota</taxon>
        <taxon>Metazoa</taxon>
        <taxon>Ecdysozoa</taxon>
        <taxon>Arthropoda</taxon>
        <taxon>Hexapoda</taxon>
        <taxon>Insecta</taxon>
        <taxon>Pterygota</taxon>
        <taxon>Neoptera</taxon>
        <taxon>Polyneoptera</taxon>
        <taxon>Phasmatodea</taxon>
        <taxon>Timematodea</taxon>
        <taxon>Timematoidea</taxon>
        <taxon>Timematidae</taxon>
        <taxon>Timema</taxon>
    </lineage>
</organism>
<protein>
    <submittedName>
        <fullName evidence="2">Uncharacterized protein</fullName>
    </submittedName>
</protein>
<feature type="region of interest" description="Disordered" evidence="1">
    <location>
        <begin position="1155"/>
        <end position="1192"/>
    </location>
</feature>
<evidence type="ECO:0000256" key="1">
    <source>
        <dbReference type="SAM" id="MobiDB-lite"/>
    </source>
</evidence>
<dbReference type="AlphaFoldDB" id="A0A7R9I4K7"/>
<name>A0A7R9I4K7_9NEOP</name>
<feature type="compositionally biased region" description="Low complexity" evidence="1">
    <location>
        <begin position="588"/>
        <end position="598"/>
    </location>
</feature>
<dbReference type="SUPFAM" id="SSF50960">
    <property type="entry name" value="TolB, C-terminal domain"/>
    <property type="match status" value="1"/>
</dbReference>
<feature type="compositionally biased region" description="Pro residues" evidence="1">
    <location>
        <begin position="1183"/>
        <end position="1192"/>
    </location>
</feature>